<dbReference type="ExpressionAtlas" id="A0A5S9XNC5">
    <property type="expression patterns" value="baseline and differential"/>
</dbReference>
<evidence type="ECO:0000313" key="5">
    <source>
        <dbReference type="Proteomes" id="UP000426265"/>
    </source>
</evidence>
<evidence type="ECO:0000313" key="6">
    <source>
        <dbReference type="Proteomes" id="UP000434276"/>
    </source>
</evidence>
<accession>A0A5S9XNC5</accession>
<name>A0A5S9XNC5_ARATH</name>
<proteinExistence type="predicted"/>
<feature type="signal peptide" evidence="1">
    <location>
        <begin position="1"/>
        <end position="29"/>
    </location>
</feature>
<evidence type="ECO:0000313" key="7">
    <source>
        <dbReference type="Proteomes" id="UP000516314"/>
    </source>
</evidence>
<dbReference type="EMBL" id="LR881468">
    <property type="protein sequence ID" value="CAD5326631.1"/>
    <property type="molecule type" value="Genomic_DNA"/>
</dbReference>
<evidence type="ECO:0000313" key="4">
    <source>
        <dbReference type="EMBL" id="VYS61295.1"/>
    </source>
</evidence>
<dbReference type="EMBL" id="CACRSJ010000106">
    <property type="protein sequence ID" value="VYS61295.1"/>
    <property type="molecule type" value="Genomic_DNA"/>
</dbReference>
<keyword evidence="1" id="KW-0732">Signal</keyword>
<gene>
    <name evidence="4" type="ORF">AN1_LOCUS16728</name>
    <name evidence="3" type="ORF">AT9943_LOCUS14384</name>
    <name evidence="2" type="ORF">C24_LOCUS16599</name>
</gene>
<dbReference type="Proteomes" id="UP000516314">
    <property type="component" value="Chromosome 3"/>
</dbReference>
<reference evidence="3 7" key="2">
    <citation type="submission" date="2020-09" db="EMBL/GenBank/DDBJ databases">
        <authorList>
            <person name="Ashkenazy H."/>
        </authorList>
    </citation>
    <scope>NUCLEOTIDE SEQUENCE [LARGE SCALE GENOMIC DNA]</scope>
    <source>
        <strain evidence="7">cv. Cdm-0</strain>
    </source>
</reference>
<protein>
    <submittedName>
        <fullName evidence="3">(thale cress) hypothetical protein</fullName>
    </submittedName>
</protein>
<evidence type="ECO:0000313" key="2">
    <source>
        <dbReference type="EMBL" id="CAA0388272.1"/>
    </source>
</evidence>
<evidence type="ECO:0000313" key="3">
    <source>
        <dbReference type="EMBL" id="CAD5326631.1"/>
    </source>
</evidence>
<dbReference type="OrthoDB" id="1020635at2759"/>
<sequence length="85" mass="9340">MRKTISFSAIILVFLLVSTGLMEQGDAQAQKCEWECKLLPNFPCWLKGAGEGLCDNLCKYEGAISGVCVSDPHRCLCRNRKPGCS</sequence>
<reference evidence="2 6" key="1">
    <citation type="submission" date="2019-12" db="EMBL/GenBank/DDBJ databases">
        <authorList>
            <person name="Jiao W.-B."/>
            <person name="Schneeberger K."/>
        </authorList>
    </citation>
    <scope>NUCLEOTIDE SEQUENCE [LARGE SCALE GENOMIC DNA]</scope>
    <source>
        <strain evidence="5">cv. An-1</strain>
        <strain evidence="6">cv. C24</strain>
    </source>
</reference>
<feature type="chain" id="PRO_5036150649" evidence="1">
    <location>
        <begin position="30"/>
        <end position="85"/>
    </location>
</feature>
<evidence type="ECO:0000256" key="1">
    <source>
        <dbReference type="SAM" id="SignalP"/>
    </source>
</evidence>
<dbReference type="Proteomes" id="UP000434276">
    <property type="component" value="Unassembled WGS sequence"/>
</dbReference>
<organism evidence="2 6">
    <name type="scientific">Arabidopsis thaliana</name>
    <name type="common">Mouse-ear cress</name>
    <dbReference type="NCBI Taxonomy" id="3702"/>
    <lineage>
        <taxon>Eukaryota</taxon>
        <taxon>Viridiplantae</taxon>
        <taxon>Streptophyta</taxon>
        <taxon>Embryophyta</taxon>
        <taxon>Tracheophyta</taxon>
        <taxon>Spermatophyta</taxon>
        <taxon>Magnoliopsida</taxon>
        <taxon>eudicotyledons</taxon>
        <taxon>Gunneridae</taxon>
        <taxon>Pentapetalae</taxon>
        <taxon>rosids</taxon>
        <taxon>malvids</taxon>
        <taxon>Brassicales</taxon>
        <taxon>Brassicaceae</taxon>
        <taxon>Camelineae</taxon>
        <taxon>Arabidopsis</taxon>
    </lineage>
</organism>
<dbReference type="Proteomes" id="UP000426265">
    <property type="component" value="Unassembled WGS sequence"/>
</dbReference>
<accession>A0A654FKF4</accession>
<dbReference type="EMBL" id="CACSHJ010000089">
    <property type="protein sequence ID" value="CAA0388272.1"/>
    <property type="molecule type" value="Genomic_DNA"/>
</dbReference>
<dbReference type="AlphaFoldDB" id="A0A5S9XNC5"/>